<evidence type="ECO:0000313" key="1">
    <source>
        <dbReference type="EMBL" id="KAK2565657.1"/>
    </source>
</evidence>
<dbReference type="AlphaFoldDB" id="A0AAD9QQH1"/>
<name>A0AAD9QQH1_ACRCE</name>
<reference evidence="1" key="1">
    <citation type="journal article" date="2023" name="G3 (Bethesda)">
        <title>Whole genome assembly and annotation of the endangered Caribbean coral Acropora cervicornis.</title>
        <authorList>
            <person name="Selwyn J.D."/>
            <person name="Vollmer S.V."/>
        </authorList>
    </citation>
    <scope>NUCLEOTIDE SEQUENCE</scope>
    <source>
        <strain evidence="1">K2</strain>
    </source>
</reference>
<comment type="caution">
    <text evidence="1">The sequence shown here is derived from an EMBL/GenBank/DDBJ whole genome shotgun (WGS) entry which is preliminary data.</text>
</comment>
<dbReference type="Proteomes" id="UP001249851">
    <property type="component" value="Unassembled WGS sequence"/>
</dbReference>
<protein>
    <submittedName>
        <fullName evidence="1">Uncharacterized protein</fullName>
    </submittedName>
</protein>
<dbReference type="EMBL" id="JARQWQ010000019">
    <property type="protein sequence ID" value="KAK2565657.1"/>
    <property type="molecule type" value="Genomic_DNA"/>
</dbReference>
<accession>A0AAD9QQH1</accession>
<evidence type="ECO:0000313" key="2">
    <source>
        <dbReference type="Proteomes" id="UP001249851"/>
    </source>
</evidence>
<proteinExistence type="predicted"/>
<organism evidence="1 2">
    <name type="scientific">Acropora cervicornis</name>
    <name type="common">Staghorn coral</name>
    <dbReference type="NCBI Taxonomy" id="6130"/>
    <lineage>
        <taxon>Eukaryota</taxon>
        <taxon>Metazoa</taxon>
        <taxon>Cnidaria</taxon>
        <taxon>Anthozoa</taxon>
        <taxon>Hexacorallia</taxon>
        <taxon>Scleractinia</taxon>
        <taxon>Astrocoeniina</taxon>
        <taxon>Acroporidae</taxon>
        <taxon>Acropora</taxon>
    </lineage>
</organism>
<gene>
    <name evidence="1" type="ORF">P5673_010809</name>
</gene>
<keyword evidence="2" id="KW-1185">Reference proteome</keyword>
<sequence length="125" mass="14645">MDAAAVATCSYEETQLNVEKKVHWALNLEEIFFFYPNAESKAPKSMLKKFQIKFRALKDNHRSNILEVFYRDHLFKIRSQIERIIEPLTGKIDAESKASHDLVNSDSYWDELFELYGNCKPALKK</sequence>
<reference evidence="1" key="2">
    <citation type="journal article" date="2023" name="Science">
        <title>Genomic signatures of disease resistance in endangered staghorn corals.</title>
        <authorList>
            <person name="Vollmer S.V."/>
            <person name="Selwyn J.D."/>
            <person name="Despard B.A."/>
            <person name="Roesel C.L."/>
        </authorList>
    </citation>
    <scope>NUCLEOTIDE SEQUENCE</scope>
    <source>
        <strain evidence="1">K2</strain>
    </source>
</reference>